<dbReference type="STRING" id="1796616.A4V09_11935"/>
<dbReference type="PANTHER" id="PTHR37469:SF3">
    <property type="entry name" value="PUTATIVE-RELATED"/>
    <property type="match status" value="1"/>
</dbReference>
<protein>
    <submittedName>
        <fullName evidence="5">N,N'-diacetylchitobiose phosphorylase</fullName>
    </submittedName>
</protein>
<dbReference type="Proteomes" id="UP000092574">
    <property type="component" value="Chromosome"/>
</dbReference>
<dbReference type="GO" id="GO:0030246">
    <property type="term" value="F:carbohydrate binding"/>
    <property type="evidence" value="ECO:0007669"/>
    <property type="project" value="InterPro"/>
</dbReference>
<keyword evidence="2" id="KW-0808">Transferase</keyword>
<dbReference type="RefSeq" id="WP_065542581.1">
    <property type="nucleotide sequence ID" value="NZ_CP015405.2"/>
</dbReference>
<dbReference type="InterPro" id="IPR033432">
    <property type="entry name" value="GH94_catalytic"/>
</dbReference>
<dbReference type="GO" id="GO:0016757">
    <property type="term" value="F:glycosyltransferase activity"/>
    <property type="evidence" value="ECO:0007669"/>
    <property type="project" value="UniProtKB-KW"/>
</dbReference>
<dbReference type="InterPro" id="IPR010383">
    <property type="entry name" value="Glyco_hydrolase_94_b-supersand"/>
</dbReference>
<dbReference type="KEGG" id="byl:A4V09_11935"/>
<dbReference type="Pfam" id="PF06165">
    <property type="entry name" value="GH94_b-supersand"/>
    <property type="match status" value="1"/>
</dbReference>
<dbReference type="GO" id="GO:0005975">
    <property type="term" value="P:carbohydrate metabolic process"/>
    <property type="evidence" value="ECO:0007669"/>
    <property type="project" value="InterPro"/>
</dbReference>
<sequence>MKYGHFDNEKREYVIDRVDLPTSWTNYLGVKDMCAVLNHTAGGYIFYKSPEYHRITRFRANAVPMDRPGHYVYIRDDEDGDYWSVSWQPVGKSLEEAKYTCRHGMSYSVYECDYSGIKASQKMCIPKEDPVELWDVKIKNDSGRQRSLSVYSYLEFSFHQIEMDNKNFQMSMYAAGSSCEDGIIEHDLFYEEFGFQWFTASFEPDGFECLRDAFIGSYRTESNPIGVEKGVLNGGFEKGNNHCGAMQKKITLAPGEEVRLVFMLGEGNRKAAYPYKEKYSDPVNVDAAYEELKNYWDSKFEKLQIQTPNEGMNTLINTWTLYQAEINVMFSRFASFIEVGGRTGLGYRDTAQDAMTVPHSNPEKCRQRIIELLRGQVSEGYGLHLFQPEWFDPDTEVKPFKSPTVVPTPSRDQMIHGLEDTCSDDALWLVSSIVEYVKETGEFELLNHVVPYADKDEGTVYDHMKRILDFSARQVGADGVCKGLRADWNDCLNLGGGESAMVSFLHYWAIGSFLEAATYLGEKEDVQKYTAMAEHVKKVCDRELWDGEWYVRGITKNGRKIGTQKDKEGRVHLESNAWAVLSGAAPKDKGTKAMDAVYENLFTPYGIMLNGPSYTVPDDDIGFVTRVYPGVKENGSVFSHPNPWAWAAECMLGRGSRAMEFYDALCPYYQNDMIETRQAEPYSYCQFIMGKDHTAYGRARHPFMTGSGGWAYFAATRYMLGIRPQMDGLEIDPCIPGDWEGFTAHRVFRGASFEIKVENPAHVEKGVKEIWLDGEKVDKIPVCEAGSSHTVRIVMG</sequence>
<dbReference type="SUPFAM" id="SSF74650">
    <property type="entry name" value="Galactose mutarotase-like"/>
    <property type="match status" value="1"/>
</dbReference>
<keyword evidence="1" id="KW-0328">Glycosyltransferase</keyword>
<accession>A0A1C7I9S0</accession>
<dbReference type="SMART" id="SM01068">
    <property type="entry name" value="CBM_X"/>
    <property type="match status" value="1"/>
</dbReference>
<evidence type="ECO:0000256" key="2">
    <source>
        <dbReference type="ARBA" id="ARBA00022679"/>
    </source>
</evidence>
<evidence type="ECO:0000256" key="1">
    <source>
        <dbReference type="ARBA" id="ARBA00022676"/>
    </source>
</evidence>
<dbReference type="SUPFAM" id="SSF48208">
    <property type="entry name" value="Six-hairpin glycosidases"/>
    <property type="match status" value="1"/>
</dbReference>
<dbReference type="CDD" id="cd11755">
    <property type="entry name" value="GH94N_ChBP_like"/>
    <property type="match status" value="1"/>
</dbReference>
<keyword evidence="6" id="KW-1185">Reference proteome</keyword>
<dbReference type="OrthoDB" id="9769991at2"/>
<feature type="domain" description="Glycosyl hydrolase 94 supersandwich" evidence="3">
    <location>
        <begin position="11"/>
        <end position="282"/>
    </location>
</feature>
<dbReference type="InterPro" id="IPR012341">
    <property type="entry name" value="6hp_glycosidase-like_sf"/>
</dbReference>
<dbReference type="AlphaFoldDB" id="A0A1C7I9S0"/>
<dbReference type="InterPro" id="IPR037018">
    <property type="entry name" value="GH65_N"/>
</dbReference>
<dbReference type="Gene3D" id="2.60.420.10">
    <property type="entry name" value="Maltose phosphorylase, domain 3"/>
    <property type="match status" value="1"/>
</dbReference>
<gene>
    <name evidence="5" type="ORF">A4V09_11935</name>
</gene>
<organism evidence="5 6">
    <name type="scientific">Blautia pseudococcoides</name>
    <dbReference type="NCBI Taxonomy" id="1796616"/>
    <lineage>
        <taxon>Bacteria</taxon>
        <taxon>Bacillati</taxon>
        <taxon>Bacillota</taxon>
        <taxon>Clostridia</taxon>
        <taxon>Lachnospirales</taxon>
        <taxon>Lachnospiraceae</taxon>
        <taxon>Blautia</taxon>
    </lineage>
</organism>
<dbReference type="PANTHER" id="PTHR37469">
    <property type="entry name" value="CELLOBIONIC ACID PHOSPHORYLASE-RELATED"/>
    <property type="match status" value="1"/>
</dbReference>
<reference evidence="5" key="1">
    <citation type="submission" date="2017-04" db="EMBL/GenBank/DDBJ databases">
        <title>Complete Genome Sequences of Twelve Strains of a Stable Defined Moderately Diverse Mouse Microbiota 2 (sDMDMm2).</title>
        <authorList>
            <person name="Uchimura Y."/>
            <person name="Wyss M."/>
            <person name="Brugiroux S."/>
            <person name="Limenitakis J.P."/>
            <person name="Stecher B."/>
            <person name="McCoy K.D."/>
            <person name="Macpherson A.J."/>
        </authorList>
    </citation>
    <scope>NUCLEOTIDE SEQUENCE</scope>
    <source>
        <strain evidence="5">YL58</strain>
    </source>
</reference>
<dbReference type="InterPro" id="IPR008928">
    <property type="entry name" value="6-hairpin_glycosidase_sf"/>
</dbReference>
<evidence type="ECO:0000313" key="6">
    <source>
        <dbReference type="Proteomes" id="UP000092574"/>
    </source>
</evidence>
<dbReference type="Pfam" id="PF17167">
    <property type="entry name" value="Glyco_hydro_94"/>
    <property type="match status" value="1"/>
</dbReference>
<evidence type="ECO:0000259" key="3">
    <source>
        <dbReference type="Pfam" id="PF06165"/>
    </source>
</evidence>
<dbReference type="Gene3D" id="1.50.10.10">
    <property type="match status" value="1"/>
</dbReference>
<dbReference type="Gene3D" id="2.70.98.40">
    <property type="entry name" value="Glycoside hydrolase, family 65, N-terminal domain"/>
    <property type="match status" value="1"/>
</dbReference>
<feature type="domain" description="Glycosyl hydrolase 94 catalytic" evidence="4">
    <location>
        <begin position="295"/>
        <end position="721"/>
    </location>
</feature>
<dbReference type="EMBL" id="CP015405">
    <property type="protein sequence ID" value="ANU76416.1"/>
    <property type="molecule type" value="Genomic_DNA"/>
</dbReference>
<dbReference type="InterPro" id="IPR037828">
    <property type="entry name" value="GH94N_ChBP"/>
</dbReference>
<name>A0A1C7I9S0_9FIRM</name>
<proteinExistence type="predicted"/>
<dbReference type="InterPro" id="IPR052047">
    <property type="entry name" value="GH94_Enzymes"/>
</dbReference>
<evidence type="ECO:0000313" key="5">
    <source>
        <dbReference type="EMBL" id="ANU76416.1"/>
    </source>
</evidence>
<evidence type="ECO:0000259" key="4">
    <source>
        <dbReference type="Pfam" id="PF17167"/>
    </source>
</evidence>
<dbReference type="InterPro" id="IPR011013">
    <property type="entry name" value="Gal_mutarotase_sf_dom"/>
</dbReference>